<comment type="caution">
    <text evidence="1">The sequence shown here is derived from an EMBL/GenBank/DDBJ whole genome shotgun (WGS) entry which is preliminary data.</text>
</comment>
<reference evidence="1 2" key="1">
    <citation type="submission" date="2018-08" db="EMBL/GenBank/DDBJ databases">
        <title>Aeromicrobium sp. M2KJ-4, whole genome shotgun sequence.</title>
        <authorList>
            <person name="Tuo L."/>
        </authorList>
    </citation>
    <scope>NUCLEOTIDE SEQUENCE [LARGE SCALE GENOMIC DNA]</scope>
    <source>
        <strain evidence="1 2">M2KJ-4</strain>
    </source>
</reference>
<keyword evidence="2" id="KW-1185">Reference proteome</keyword>
<dbReference type="AlphaFoldDB" id="A0A371P2X4"/>
<dbReference type="EMBL" id="QUBR01000002">
    <property type="protein sequence ID" value="REK70292.1"/>
    <property type="molecule type" value="Genomic_DNA"/>
</dbReference>
<evidence type="ECO:0000313" key="2">
    <source>
        <dbReference type="Proteomes" id="UP000265581"/>
    </source>
</evidence>
<accession>A0A371P2X4</accession>
<proteinExistence type="predicted"/>
<sequence length="172" mass="18299">MGMFDKIKSAVAGPDPAETLRGVLGDDALLAFVPVMASGSAVASPNKRPRDLGELAGKAANRLKDTYIADQHVGGDDGTIARSLPNTTDILVLALAEKSISLWSFGPTGRRTDPDLVARIPREQVASIADTGKRTVRGHVRLSFTDGSFFDEQTLKAPSQEFWTAAEAYGRG</sequence>
<name>A0A371P2X4_9ACTN</name>
<gene>
    <name evidence="1" type="ORF">DX116_14150</name>
</gene>
<protein>
    <submittedName>
        <fullName evidence="1">Uncharacterized protein</fullName>
    </submittedName>
</protein>
<dbReference type="Proteomes" id="UP000265581">
    <property type="component" value="Unassembled WGS sequence"/>
</dbReference>
<organism evidence="1 2">
    <name type="scientific">Aeromicrobium endophyticum</name>
    <dbReference type="NCBI Taxonomy" id="2292704"/>
    <lineage>
        <taxon>Bacteria</taxon>
        <taxon>Bacillati</taxon>
        <taxon>Actinomycetota</taxon>
        <taxon>Actinomycetes</taxon>
        <taxon>Propionibacteriales</taxon>
        <taxon>Nocardioidaceae</taxon>
        <taxon>Aeromicrobium</taxon>
    </lineage>
</organism>
<evidence type="ECO:0000313" key="1">
    <source>
        <dbReference type="EMBL" id="REK70292.1"/>
    </source>
</evidence>